<reference evidence="2" key="1">
    <citation type="submission" date="2016-10" db="EMBL/GenBank/DDBJ databases">
        <authorList>
            <person name="Varghese N."/>
            <person name="Submissions S."/>
        </authorList>
    </citation>
    <scope>NUCLEOTIDE SEQUENCE [LARGE SCALE GENOMIC DNA]</scope>
    <source>
        <strain evidence="2">CGMCC 1.12402</strain>
    </source>
</reference>
<dbReference type="GeneID" id="99986856"/>
<evidence type="ECO:0000313" key="2">
    <source>
        <dbReference type="Proteomes" id="UP000199437"/>
    </source>
</evidence>
<dbReference type="InterPro" id="IPR027056">
    <property type="entry name" value="Gluconate_2DH_su3"/>
</dbReference>
<dbReference type="EMBL" id="FOIR01000002">
    <property type="protein sequence ID" value="SEW23847.1"/>
    <property type="molecule type" value="Genomic_DNA"/>
</dbReference>
<dbReference type="PROSITE" id="PS51257">
    <property type="entry name" value="PROKAR_LIPOPROTEIN"/>
    <property type="match status" value="1"/>
</dbReference>
<sequence>MDRRDSLKSLLVGSVAGGMLVTGCAPETKTPHVAPEIQDLPGYGRNEKEKAHDREVLAEEFLTEYELETIAVLVDLILPANAEFGSASDAGVVDFIEFIVKDMPNNQLPIRGGLAWLDIHSNKLHNKVFKDLSVEEQKAICDSIAFPGKTAPELIHGEKFFTRMRNLTMTGYFTSEMGIKDLGYKGNTPGVWDGIPEDVLAEHDVDYDPEWIAKCVDQSKRMDIAEWDEDGNLLT</sequence>
<proteinExistence type="predicted"/>
<dbReference type="AlphaFoldDB" id="A0A1I0Q9Z8"/>
<accession>A0A1I0Q9Z8</accession>
<protein>
    <submittedName>
        <fullName evidence="1">Gluconate 2-dehydrogenase subunit 3</fullName>
    </submittedName>
</protein>
<gene>
    <name evidence="1" type="ORF">SAMN05216290_2149</name>
</gene>
<name>A0A1I0Q9Z8_9BACT</name>
<evidence type="ECO:0000313" key="1">
    <source>
        <dbReference type="EMBL" id="SEW23847.1"/>
    </source>
</evidence>
<dbReference type="RefSeq" id="WP_090258582.1">
    <property type="nucleotide sequence ID" value="NZ_FOIR01000002.1"/>
</dbReference>
<dbReference type="STRING" id="1267423.SAMN05216290_2149"/>
<organism evidence="1 2">
    <name type="scientific">Roseivirga pacifica</name>
    <dbReference type="NCBI Taxonomy" id="1267423"/>
    <lineage>
        <taxon>Bacteria</taxon>
        <taxon>Pseudomonadati</taxon>
        <taxon>Bacteroidota</taxon>
        <taxon>Cytophagia</taxon>
        <taxon>Cytophagales</taxon>
        <taxon>Roseivirgaceae</taxon>
        <taxon>Roseivirga</taxon>
    </lineage>
</organism>
<keyword evidence="2" id="KW-1185">Reference proteome</keyword>
<dbReference type="Pfam" id="PF13618">
    <property type="entry name" value="Gluconate_2-dh3"/>
    <property type="match status" value="1"/>
</dbReference>
<dbReference type="OrthoDB" id="129242at2"/>
<dbReference type="Proteomes" id="UP000199437">
    <property type="component" value="Unassembled WGS sequence"/>
</dbReference>